<evidence type="ECO:0000313" key="2">
    <source>
        <dbReference type="Proteomes" id="UP001499852"/>
    </source>
</evidence>
<accession>A0ABP9NU46</accession>
<gene>
    <name evidence="1" type="ORF">GCM10023213_02590</name>
</gene>
<dbReference type="Proteomes" id="UP001499852">
    <property type="component" value="Unassembled WGS sequence"/>
</dbReference>
<name>A0ABP9NU46_9BACT</name>
<proteinExistence type="predicted"/>
<dbReference type="EMBL" id="BAABIA010000001">
    <property type="protein sequence ID" value="GAA5133218.1"/>
    <property type="molecule type" value="Genomic_DNA"/>
</dbReference>
<comment type="caution">
    <text evidence="1">The sequence shown here is derived from an EMBL/GenBank/DDBJ whole genome shotgun (WGS) entry which is preliminary data.</text>
</comment>
<reference evidence="2" key="1">
    <citation type="journal article" date="2019" name="Int. J. Syst. Evol. Microbiol.">
        <title>The Global Catalogue of Microorganisms (GCM) 10K type strain sequencing project: providing services to taxonomists for standard genome sequencing and annotation.</title>
        <authorList>
            <consortium name="The Broad Institute Genomics Platform"/>
            <consortium name="The Broad Institute Genome Sequencing Center for Infectious Disease"/>
            <person name="Wu L."/>
            <person name="Ma J."/>
        </authorList>
    </citation>
    <scope>NUCLEOTIDE SEQUENCE [LARGE SCALE GENOMIC DNA]</scope>
    <source>
        <strain evidence="2">JCM 18053</strain>
    </source>
</reference>
<evidence type="ECO:0000313" key="1">
    <source>
        <dbReference type="EMBL" id="GAA5133218.1"/>
    </source>
</evidence>
<protein>
    <submittedName>
        <fullName evidence="1">Uncharacterized protein</fullName>
    </submittedName>
</protein>
<keyword evidence="2" id="KW-1185">Reference proteome</keyword>
<sequence>MRAFVIPSWEDWSETQDRRRDAYLMASLAAFINHERQLNGGETLQELFQKAQKDLEASWRKDKAKAAPIDWGKIELQEVPPAKQKNLRRIEYVLINKSSHLMMLCDGRLIYPSYSLERIAEMYPYMDPTRSLW</sequence>
<organism evidence="1 2">
    <name type="scientific">Prosthecobacter algae</name>
    <dbReference type="NCBI Taxonomy" id="1144682"/>
    <lineage>
        <taxon>Bacteria</taxon>
        <taxon>Pseudomonadati</taxon>
        <taxon>Verrucomicrobiota</taxon>
        <taxon>Verrucomicrobiia</taxon>
        <taxon>Verrucomicrobiales</taxon>
        <taxon>Verrucomicrobiaceae</taxon>
        <taxon>Prosthecobacter</taxon>
    </lineage>
</organism>